<proteinExistence type="predicted"/>
<organism evidence="1 2">
    <name type="scientific">Vermiconidia calcicola</name>
    <dbReference type="NCBI Taxonomy" id="1690605"/>
    <lineage>
        <taxon>Eukaryota</taxon>
        <taxon>Fungi</taxon>
        <taxon>Dikarya</taxon>
        <taxon>Ascomycota</taxon>
        <taxon>Pezizomycotina</taxon>
        <taxon>Dothideomycetes</taxon>
        <taxon>Dothideomycetidae</taxon>
        <taxon>Mycosphaerellales</taxon>
        <taxon>Extremaceae</taxon>
        <taxon>Vermiconidia</taxon>
    </lineage>
</organism>
<keyword evidence="2" id="KW-1185">Reference proteome</keyword>
<gene>
    <name evidence="1" type="ORF">LTR37_008059</name>
</gene>
<evidence type="ECO:0000313" key="2">
    <source>
        <dbReference type="Proteomes" id="UP001281147"/>
    </source>
</evidence>
<comment type="caution">
    <text evidence="1">The sequence shown here is derived from an EMBL/GenBank/DDBJ whole genome shotgun (WGS) entry which is preliminary data.</text>
</comment>
<evidence type="ECO:0000313" key="1">
    <source>
        <dbReference type="EMBL" id="KAK3714030.1"/>
    </source>
</evidence>
<reference evidence="1" key="1">
    <citation type="submission" date="2023-07" db="EMBL/GenBank/DDBJ databases">
        <title>Black Yeasts Isolated from many extreme environments.</title>
        <authorList>
            <person name="Coleine C."/>
            <person name="Stajich J.E."/>
            <person name="Selbmann L."/>
        </authorList>
    </citation>
    <scope>NUCLEOTIDE SEQUENCE</scope>
    <source>
        <strain evidence="1">CCFEE 5714</strain>
    </source>
</reference>
<name>A0ACC3NCU5_9PEZI</name>
<dbReference type="EMBL" id="JAUTXU010000058">
    <property type="protein sequence ID" value="KAK3714030.1"/>
    <property type="molecule type" value="Genomic_DNA"/>
</dbReference>
<accession>A0ACC3NCU5</accession>
<dbReference type="Proteomes" id="UP001281147">
    <property type="component" value="Unassembled WGS sequence"/>
</dbReference>
<sequence>MAPSGPTDEIGLTVGASSRRRERPPLAEAERKRAKKACVRCRRLKEKCDGSTPCGRCRRHNRACELPLSPTATSAATNGSWTQDTQSPDHNERMRYLEDIARHFLGDVPEDNLKLGQVVGNLQEQPGIETLCVQSLSPPVEGLSNEDFASTVREQADKRLHGVQQQTTLNIQEGSRFCAYRPLRSSEAIRHIKIQNLPPRDVATFLLQVYFDYAETNTKFLAVSPVRLETKIEHLYSNLAALAAEDAPWLCTLLMALAIGAQFSHMAKAITSDSSISATQRDGISEEDTGVSNTLYHMAATLIPDIIAQASVESVQAFLMMAHFALPIDAGGLARTYLGLSLRMAVQNGLHLMDRLTKLSEEKMDACKRLWLAVNVWNNRMGMSSGVQSSRNLPKIGDDLASIGNENGSIFFEITKWLCEIAKALGMLRYSSMAPLQTQHLDQLLQVRRLYKKWWLGLSTSAIPILQLNRREAHLHLNYHLNFVFMGRGFTFMSETTSDTSNSVRSANEFAPHPDTDGSVPKATRIELVKDAEYAAYNIIDICSMLDKCGGLASASYVECSCLRAAVTVMQAQSFVNGRRCHVFWEKLDLGLDLLRRTAAGNGTMFGSTPEQQHINAIDAAVQQMYADPARPYNGGATDDIVYGRPGYANFKKWASMLRKKANQGSISNNGDGIADGIAPDEMYTFGETFEWDSLVGPTFGLDPNVFDEMYYTDAGNFLPSLQST</sequence>
<protein>
    <submittedName>
        <fullName evidence="1">Uncharacterized protein</fullName>
    </submittedName>
</protein>